<evidence type="ECO:0000256" key="1">
    <source>
        <dbReference type="ARBA" id="ARBA00000085"/>
    </source>
</evidence>
<dbReference type="SMART" id="SM00388">
    <property type="entry name" value="HisKA"/>
    <property type="match status" value="1"/>
</dbReference>
<sequence length="217" mass="23031">MSRETTADRQQHLPPILSPEEDPGRLLRLLVHEIRTPLHAIQGFSELLLTGGACPLSTEALGHVREIARAGRALEQVCRLLLELAAPEAAGSVEAVDLGRLLRGLGFELRGAGGAPPVVLGRPAAWRQVGALCRTYLIWPDAVAARPLAAAARPADGGLELELGHDDMRGADGVGLLAIELAQRMAARQGGELRLREPGIVAIRWSRAWVVTGAGEA</sequence>
<feature type="region of interest" description="Disordered" evidence="3">
    <location>
        <begin position="1"/>
        <end position="20"/>
    </location>
</feature>
<proteinExistence type="predicted"/>
<evidence type="ECO:0000256" key="3">
    <source>
        <dbReference type="SAM" id="MobiDB-lite"/>
    </source>
</evidence>
<dbReference type="CDD" id="cd00082">
    <property type="entry name" value="HisKA"/>
    <property type="match status" value="1"/>
</dbReference>
<evidence type="ECO:0000313" key="6">
    <source>
        <dbReference type="Proteomes" id="UP001375743"/>
    </source>
</evidence>
<evidence type="ECO:0000259" key="4">
    <source>
        <dbReference type="SMART" id="SM00388"/>
    </source>
</evidence>
<dbReference type="Gene3D" id="1.10.287.130">
    <property type="match status" value="1"/>
</dbReference>
<feature type="compositionally biased region" description="Basic and acidic residues" evidence="3">
    <location>
        <begin position="1"/>
        <end position="11"/>
    </location>
</feature>
<reference evidence="5 6" key="1">
    <citation type="submission" date="2024-01" db="EMBL/GenBank/DDBJ databases">
        <title>Multi-omics insights into the function and evolution of sodium benzoate biodegradation pathways in Benzoatithermus flavus gen. nov., sp. nov. from hot spring.</title>
        <authorList>
            <person name="Hu C.-J."/>
            <person name="Li W.-J."/>
        </authorList>
    </citation>
    <scope>NUCLEOTIDE SEQUENCE [LARGE SCALE GENOMIC DNA]</scope>
    <source>
        <strain evidence="5 6">SYSU G07066</strain>
    </source>
</reference>
<gene>
    <name evidence="5" type="ORF">U1T56_22480</name>
</gene>
<dbReference type="EMBL" id="JBBLZC010000038">
    <property type="protein sequence ID" value="MEK0085932.1"/>
    <property type="molecule type" value="Genomic_DNA"/>
</dbReference>
<comment type="catalytic activity">
    <reaction evidence="1">
        <text>ATP + protein L-histidine = ADP + protein N-phospho-L-histidine.</text>
        <dbReference type="EC" id="2.7.13.3"/>
    </reaction>
</comment>
<evidence type="ECO:0000256" key="2">
    <source>
        <dbReference type="ARBA" id="ARBA00012438"/>
    </source>
</evidence>
<comment type="caution">
    <text evidence="5">The sequence shown here is derived from an EMBL/GenBank/DDBJ whole genome shotgun (WGS) entry which is preliminary data.</text>
</comment>
<dbReference type="InterPro" id="IPR036097">
    <property type="entry name" value="HisK_dim/P_sf"/>
</dbReference>
<organism evidence="5 6">
    <name type="scientific">Benzoatithermus flavus</name>
    <dbReference type="NCBI Taxonomy" id="3108223"/>
    <lineage>
        <taxon>Bacteria</taxon>
        <taxon>Pseudomonadati</taxon>
        <taxon>Pseudomonadota</taxon>
        <taxon>Alphaproteobacteria</taxon>
        <taxon>Geminicoccales</taxon>
        <taxon>Geminicoccaceae</taxon>
        <taxon>Benzoatithermus</taxon>
    </lineage>
</organism>
<accession>A0ABU8XXL0</accession>
<feature type="domain" description="Signal transduction histidine kinase dimerisation/phosphoacceptor" evidence="4">
    <location>
        <begin position="22"/>
        <end position="90"/>
    </location>
</feature>
<keyword evidence="5" id="KW-0808">Transferase</keyword>
<evidence type="ECO:0000313" key="5">
    <source>
        <dbReference type="EMBL" id="MEK0085932.1"/>
    </source>
</evidence>
<dbReference type="InterPro" id="IPR003661">
    <property type="entry name" value="HisK_dim/P_dom"/>
</dbReference>
<dbReference type="GO" id="GO:0016301">
    <property type="term" value="F:kinase activity"/>
    <property type="evidence" value="ECO:0007669"/>
    <property type="project" value="UniProtKB-KW"/>
</dbReference>
<dbReference type="Pfam" id="PF00512">
    <property type="entry name" value="HisKA"/>
    <property type="match status" value="1"/>
</dbReference>
<protein>
    <recommendedName>
        <fullName evidence="2">histidine kinase</fullName>
        <ecNumber evidence="2">2.7.13.3</ecNumber>
    </recommendedName>
</protein>
<dbReference type="EC" id="2.7.13.3" evidence="2"/>
<dbReference type="RefSeq" id="WP_418161778.1">
    <property type="nucleotide sequence ID" value="NZ_JBBLZC010000038.1"/>
</dbReference>
<dbReference type="SUPFAM" id="SSF47384">
    <property type="entry name" value="Homodimeric domain of signal transducing histidine kinase"/>
    <property type="match status" value="1"/>
</dbReference>
<keyword evidence="5" id="KW-0418">Kinase</keyword>
<keyword evidence="6" id="KW-1185">Reference proteome</keyword>
<name>A0ABU8XXL0_9PROT</name>
<dbReference type="Proteomes" id="UP001375743">
    <property type="component" value="Unassembled WGS sequence"/>
</dbReference>